<dbReference type="KEGG" id="cfus:CYFUS_007206"/>
<evidence type="ECO:0000313" key="3">
    <source>
        <dbReference type="Proteomes" id="UP000217257"/>
    </source>
</evidence>
<reference evidence="2 3" key="1">
    <citation type="submission" date="2017-06" db="EMBL/GenBank/DDBJ databases">
        <title>Sequencing and comparative analysis of myxobacterial genomes.</title>
        <authorList>
            <person name="Rupp O."/>
            <person name="Goesmann A."/>
            <person name="Sogaard-Andersen L."/>
        </authorList>
    </citation>
    <scope>NUCLEOTIDE SEQUENCE [LARGE SCALE GENOMIC DNA]</scope>
    <source>
        <strain evidence="2 3">DSM 52655</strain>
    </source>
</reference>
<evidence type="ECO:0000256" key="1">
    <source>
        <dbReference type="SAM" id="MobiDB-lite"/>
    </source>
</evidence>
<proteinExistence type="predicted"/>
<feature type="region of interest" description="Disordered" evidence="1">
    <location>
        <begin position="164"/>
        <end position="227"/>
    </location>
</feature>
<protein>
    <submittedName>
        <fullName evidence="2">Uncharacterized protein</fullName>
    </submittedName>
</protein>
<dbReference type="AlphaFoldDB" id="A0A250JEZ8"/>
<gene>
    <name evidence="2" type="ORF">CYFUS_007206</name>
</gene>
<feature type="compositionally biased region" description="Basic residues" evidence="1">
    <location>
        <begin position="218"/>
        <end position="227"/>
    </location>
</feature>
<name>A0A250JEZ8_9BACT</name>
<dbReference type="EMBL" id="CP022098">
    <property type="protein sequence ID" value="ATB41736.1"/>
    <property type="molecule type" value="Genomic_DNA"/>
</dbReference>
<feature type="region of interest" description="Disordered" evidence="1">
    <location>
        <begin position="1"/>
        <end position="24"/>
    </location>
</feature>
<dbReference type="Proteomes" id="UP000217257">
    <property type="component" value="Chromosome"/>
</dbReference>
<sequence length="227" mass="24248">MGHTPAQRPPPGGGHRGVGVFGSVTARGSTPRVLGWPPRCGQRKQAAWAVTGAPQWRARRWVPSGRHRHTATGPPPLFEHVAVTLPVHPLKGVMLPVARFIRSQDGRRYVDVEYPPGRYMRLPLEWTDRSPPLVPPSVGGRAVRLSVPVLLKLASAVQVALGRPQGSSTAPLSHGGPTLTHANVSTPEIRPAVVGTARGGKAATARHVGRPAAQGAARRNRRRGGRR</sequence>
<feature type="compositionally biased region" description="Low complexity" evidence="1">
    <location>
        <begin position="192"/>
        <end position="217"/>
    </location>
</feature>
<organism evidence="2 3">
    <name type="scientific">Cystobacter fuscus</name>
    <dbReference type="NCBI Taxonomy" id="43"/>
    <lineage>
        <taxon>Bacteria</taxon>
        <taxon>Pseudomonadati</taxon>
        <taxon>Myxococcota</taxon>
        <taxon>Myxococcia</taxon>
        <taxon>Myxococcales</taxon>
        <taxon>Cystobacterineae</taxon>
        <taxon>Archangiaceae</taxon>
        <taxon>Cystobacter</taxon>
    </lineage>
</organism>
<evidence type="ECO:0000313" key="2">
    <source>
        <dbReference type="EMBL" id="ATB41736.1"/>
    </source>
</evidence>
<accession>A0A250JEZ8</accession>